<dbReference type="VEuPathDB" id="FungiDB:AFUB_047970"/>
<name>B0XXD7_ASPFC</name>
<dbReference type="GO" id="GO:0000981">
    <property type="term" value="F:DNA-binding transcription factor activity, RNA polymerase II-specific"/>
    <property type="evidence" value="ECO:0007669"/>
    <property type="project" value="InterPro"/>
</dbReference>
<evidence type="ECO:0000256" key="4">
    <source>
        <dbReference type="ARBA" id="ARBA00023163"/>
    </source>
</evidence>
<evidence type="ECO:0000313" key="8">
    <source>
        <dbReference type="Proteomes" id="UP000001699"/>
    </source>
</evidence>
<dbReference type="Proteomes" id="UP000001699">
    <property type="component" value="Unassembled WGS sequence"/>
</dbReference>
<protein>
    <submittedName>
        <fullName evidence="7">C6 finger domain protein, putative</fullName>
    </submittedName>
</protein>
<dbReference type="GO" id="GO:0000976">
    <property type="term" value="F:transcription cis-regulatory region binding"/>
    <property type="evidence" value="ECO:0007669"/>
    <property type="project" value="TreeGrafter"/>
</dbReference>
<dbReference type="InterPro" id="IPR036864">
    <property type="entry name" value="Zn2-C6_fun-type_DNA-bd_sf"/>
</dbReference>
<dbReference type="GO" id="GO:0045944">
    <property type="term" value="P:positive regulation of transcription by RNA polymerase II"/>
    <property type="evidence" value="ECO:0007669"/>
    <property type="project" value="TreeGrafter"/>
</dbReference>
<dbReference type="InterPro" id="IPR001138">
    <property type="entry name" value="Zn2Cys6_DnaBD"/>
</dbReference>
<keyword evidence="2" id="KW-0805">Transcription regulation</keyword>
<dbReference type="PANTHER" id="PTHR37534:SF48">
    <property type="entry name" value="FINGER DOMAIN PROTEIN, PUTATIVE-RELATED"/>
    <property type="match status" value="1"/>
</dbReference>
<keyword evidence="4" id="KW-0804">Transcription</keyword>
<reference evidence="7 8" key="1">
    <citation type="journal article" date="2008" name="PLoS Genet.">
        <title>Genomic islands in the pathogenic filamentous fungus Aspergillus fumigatus.</title>
        <authorList>
            <person name="Fedorova N.D."/>
            <person name="Khaldi N."/>
            <person name="Joardar V.S."/>
            <person name="Maiti R."/>
            <person name="Amedeo P."/>
            <person name="Anderson M.J."/>
            <person name="Crabtree J."/>
            <person name="Silva J.C."/>
            <person name="Badger J.H."/>
            <person name="Albarraq A."/>
            <person name="Angiuoli S."/>
            <person name="Bussey H."/>
            <person name="Bowyer P."/>
            <person name="Cotty P.J."/>
            <person name="Dyer P.S."/>
            <person name="Egan A."/>
            <person name="Galens K."/>
            <person name="Fraser-Liggett C.M."/>
            <person name="Haas B.J."/>
            <person name="Inman J.M."/>
            <person name="Kent R."/>
            <person name="Lemieux S."/>
            <person name="Malavazi I."/>
            <person name="Orvis J."/>
            <person name="Roemer T."/>
            <person name="Ronning C.M."/>
            <person name="Sundaram J.P."/>
            <person name="Sutton G."/>
            <person name="Turner G."/>
            <person name="Venter J.C."/>
            <person name="White O.R."/>
            <person name="Whitty B.R."/>
            <person name="Youngman P."/>
            <person name="Wolfe K.H."/>
            <person name="Goldman G.H."/>
            <person name="Wortman J.R."/>
            <person name="Jiang B."/>
            <person name="Denning D.W."/>
            <person name="Nierman W.C."/>
        </authorList>
    </citation>
    <scope>NUCLEOTIDE SEQUENCE [LARGE SCALE GENOMIC DNA]</scope>
    <source>
        <strain evidence="8">CBS 144.89 / FGSC A1163 / CEA10</strain>
    </source>
</reference>
<evidence type="ECO:0000256" key="6">
    <source>
        <dbReference type="SAM" id="Phobius"/>
    </source>
</evidence>
<dbReference type="GO" id="GO:0005634">
    <property type="term" value="C:nucleus"/>
    <property type="evidence" value="ECO:0007669"/>
    <property type="project" value="UniProtKB-SubCell"/>
</dbReference>
<evidence type="ECO:0000256" key="2">
    <source>
        <dbReference type="ARBA" id="ARBA00023015"/>
    </source>
</evidence>
<keyword evidence="8" id="KW-1185">Reference proteome</keyword>
<dbReference type="PANTHER" id="PTHR37534">
    <property type="entry name" value="TRANSCRIPTIONAL ACTIVATOR PROTEIN UGA3"/>
    <property type="match status" value="1"/>
</dbReference>
<keyword evidence="5" id="KW-0539">Nucleus</keyword>
<dbReference type="SUPFAM" id="SSF57701">
    <property type="entry name" value="Zn2/Cys6 DNA-binding domain"/>
    <property type="match status" value="1"/>
</dbReference>
<feature type="transmembrane region" description="Helical" evidence="6">
    <location>
        <begin position="322"/>
        <end position="344"/>
    </location>
</feature>
<evidence type="ECO:0000256" key="1">
    <source>
        <dbReference type="ARBA" id="ARBA00004123"/>
    </source>
</evidence>
<gene>
    <name evidence="7" type="ORF">AFUB_047970</name>
</gene>
<sequence>MEDRQRHCWECLRRSLVCDFIRPQCKRCSTSGIVCPGYEDKAPFRLKWLPPGRSKSLAVTFYRYRGLVIRSLRNDINQGHKRASDVVLAGIITLLLVDVSLKCSMRNHPPILNHILLRKAQQGASPHWRYHMEGLQKLILLRGGIRSLARSARLAPLLHCFVCIAVIGDTVSPTSHLATSRLRLEESDFILENLGNGVFDFQMCPKPLFAEIIRINHLRVQAWKQSPTRPGPLAQEAYGVLNRINTFSSERWADSKPSSKEDWRIVGESYQAAVSLYCILSLQSLSVLPLNPSLRASCASCGRLLQDLLNEALSSPRIKRSVLWPLVVLGVLAVNGGAGMRAFVREHLPEMSRHIGSYVPLMAKALLEKFWASGETSWDACFDKPYTVVTQIAVDLSQLD</sequence>
<dbReference type="AlphaFoldDB" id="B0XXD7"/>
<dbReference type="OrthoDB" id="5386330at2759"/>
<evidence type="ECO:0000256" key="5">
    <source>
        <dbReference type="ARBA" id="ARBA00023242"/>
    </source>
</evidence>
<organism evidence="7 8">
    <name type="scientific">Aspergillus fumigatus (strain CBS 144.89 / FGSC A1163 / CEA10)</name>
    <name type="common">Neosartorya fumigata</name>
    <dbReference type="NCBI Taxonomy" id="451804"/>
    <lineage>
        <taxon>Eukaryota</taxon>
        <taxon>Fungi</taxon>
        <taxon>Dikarya</taxon>
        <taxon>Ascomycota</taxon>
        <taxon>Pezizomycotina</taxon>
        <taxon>Eurotiomycetes</taxon>
        <taxon>Eurotiomycetidae</taxon>
        <taxon>Eurotiales</taxon>
        <taxon>Aspergillaceae</taxon>
        <taxon>Aspergillus</taxon>
        <taxon>Aspergillus subgen. Fumigati</taxon>
    </lineage>
</organism>
<keyword evidence="6" id="KW-0472">Membrane</keyword>
<dbReference type="HOGENOM" id="CLU_021916_1_0_1"/>
<dbReference type="InterPro" id="IPR021858">
    <property type="entry name" value="Fun_TF"/>
</dbReference>
<keyword evidence="6" id="KW-1133">Transmembrane helix</keyword>
<dbReference type="EMBL" id="DS499596">
    <property type="protein sequence ID" value="EDP53611.1"/>
    <property type="molecule type" value="Genomic_DNA"/>
</dbReference>
<comment type="subcellular location">
    <subcellularLocation>
        <location evidence="1">Nucleus</location>
    </subcellularLocation>
</comment>
<keyword evidence="3" id="KW-0238">DNA-binding</keyword>
<dbReference type="GO" id="GO:0008270">
    <property type="term" value="F:zinc ion binding"/>
    <property type="evidence" value="ECO:0007669"/>
    <property type="project" value="InterPro"/>
</dbReference>
<dbReference type="CDD" id="cd00067">
    <property type="entry name" value="GAL4"/>
    <property type="match status" value="1"/>
</dbReference>
<evidence type="ECO:0000256" key="3">
    <source>
        <dbReference type="ARBA" id="ARBA00023125"/>
    </source>
</evidence>
<proteinExistence type="predicted"/>
<evidence type="ECO:0000313" key="7">
    <source>
        <dbReference type="EMBL" id="EDP53611.1"/>
    </source>
</evidence>
<accession>B0XXD7</accession>
<keyword evidence="6" id="KW-0812">Transmembrane</keyword>
<dbReference type="PhylomeDB" id="B0XXD7"/>
<dbReference type="Pfam" id="PF11951">
    <property type="entry name" value="Fungal_trans_2"/>
    <property type="match status" value="1"/>
</dbReference>